<dbReference type="InterPro" id="IPR050351">
    <property type="entry name" value="BphY/WalK/GraS-like"/>
</dbReference>
<evidence type="ECO:0000313" key="13">
    <source>
        <dbReference type="EMBL" id="MBI6875310.1"/>
    </source>
</evidence>
<keyword evidence="4" id="KW-1003">Cell membrane</keyword>
<feature type="domain" description="Histidine kinase" evidence="12">
    <location>
        <begin position="121"/>
        <end position="338"/>
    </location>
</feature>
<keyword evidence="8 11" id="KW-1133">Transmembrane helix</keyword>
<dbReference type="PANTHER" id="PTHR45453:SF2">
    <property type="entry name" value="HISTIDINE KINASE"/>
    <property type="match status" value="1"/>
</dbReference>
<proteinExistence type="predicted"/>
<dbReference type="PANTHER" id="PTHR45453">
    <property type="entry name" value="PHOSPHATE REGULON SENSOR PROTEIN PHOR"/>
    <property type="match status" value="1"/>
</dbReference>
<dbReference type="InterPro" id="IPR005467">
    <property type="entry name" value="His_kinase_dom"/>
</dbReference>
<evidence type="ECO:0000256" key="6">
    <source>
        <dbReference type="ARBA" id="ARBA00022692"/>
    </source>
</evidence>
<keyword evidence="10 11" id="KW-0472">Membrane</keyword>
<evidence type="ECO:0000313" key="14">
    <source>
        <dbReference type="Proteomes" id="UP000622687"/>
    </source>
</evidence>
<keyword evidence="5" id="KW-0808">Transferase</keyword>
<evidence type="ECO:0000256" key="4">
    <source>
        <dbReference type="ARBA" id="ARBA00022475"/>
    </source>
</evidence>
<evidence type="ECO:0000256" key="2">
    <source>
        <dbReference type="ARBA" id="ARBA00004651"/>
    </source>
</evidence>
<evidence type="ECO:0000256" key="9">
    <source>
        <dbReference type="ARBA" id="ARBA00023012"/>
    </source>
</evidence>
<dbReference type="Pfam" id="PF02518">
    <property type="entry name" value="HATPase_c"/>
    <property type="match status" value="1"/>
</dbReference>
<dbReference type="GO" id="GO:0004721">
    <property type="term" value="F:phosphoprotein phosphatase activity"/>
    <property type="evidence" value="ECO:0007669"/>
    <property type="project" value="TreeGrafter"/>
</dbReference>
<keyword evidence="14" id="KW-1185">Reference proteome</keyword>
<reference evidence="13" key="1">
    <citation type="submission" date="2020-12" db="EMBL/GenBank/DDBJ databases">
        <title>Clostridium thailandense sp. nov., a novel acetogenic bacterium isolated from peat land soil in Thailand.</title>
        <authorList>
            <person name="Chaikitkaew S."/>
            <person name="Birkeland N.K."/>
        </authorList>
    </citation>
    <scope>NUCLEOTIDE SEQUENCE</scope>
    <source>
        <strain evidence="13">DSM 17425</strain>
    </source>
</reference>
<evidence type="ECO:0000256" key="8">
    <source>
        <dbReference type="ARBA" id="ARBA00022989"/>
    </source>
</evidence>
<dbReference type="InterPro" id="IPR004358">
    <property type="entry name" value="Sig_transdc_His_kin-like_C"/>
</dbReference>
<name>A0A934M5P3_9CLOT</name>
<gene>
    <name evidence="13" type="ORF">I6U51_21795</name>
</gene>
<dbReference type="Gene3D" id="3.30.565.10">
    <property type="entry name" value="Histidine kinase-like ATPase, C-terminal domain"/>
    <property type="match status" value="1"/>
</dbReference>
<dbReference type="RefSeq" id="WP_211144666.1">
    <property type="nucleotide sequence ID" value="NZ_JAEEGB010000041.1"/>
</dbReference>
<dbReference type="PROSITE" id="PS50109">
    <property type="entry name" value="HIS_KIN"/>
    <property type="match status" value="1"/>
</dbReference>
<dbReference type="InterPro" id="IPR003594">
    <property type="entry name" value="HATPase_dom"/>
</dbReference>
<comment type="subcellular location">
    <subcellularLocation>
        <location evidence="2">Cell membrane</location>
        <topology evidence="2">Multi-pass membrane protein</topology>
    </subcellularLocation>
</comment>
<accession>A0A934M5P3</accession>
<keyword evidence="6 11" id="KW-0812">Transmembrane</keyword>
<dbReference type="EMBL" id="JAEEGB010000041">
    <property type="protein sequence ID" value="MBI6875310.1"/>
    <property type="molecule type" value="Genomic_DNA"/>
</dbReference>
<evidence type="ECO:0000256" key="11">
    <source>
        <dbReference type="SAM" id="Phobius"/>
    </source>
</evidence>
<dbReference type="SMART" id="SM00387">
    <property type="entry name" value="HATPase_c"/>
    <property type="match status" value="1"/>
</dbReference>
<dbReference type="GO" id="GO:0000155">
    <property type="term" value="F:phosphorelay sensor kinase activity"/>
    <property type="evidence" value="ECO:0007669"/>
    <property type="project" value="TreeGrafter"/>
</dbReference>
<dbReference type="AlphaFoldDB" id="A0A934M5P3"/>
<dbReference type="GO" id="GO:0005886">
    <property type="term" value="C:plasma membrane"/>
    <property type="evidence" value="ECO:0007669"/>
    <property type="project" value="UniProtKB-SubCell"/>
</dbReference>
<dbReference type="InterPro" id="IPR036890">
    <property type="entry name" value="HATPase_C_sf"/>
</dbReference>
<comment type="catalytic activity">
    <reaction evidence="1">
        <text>ATP + protein L-histidine = ADP + protein N-phospho-L-histidine.</text>
        <dbReference type="EC" id="2.7.13.3"/>
    </reaction>
</comment>
<dbReference type="SUPFAM" id="SSF55874">
    <property type="entry name" value="ATPase domain of HSP90 chaperone/DNA topoisomerase II/histidine kinase"/>
    <property type="match status" value="1"/>
</dbReference>
<evidence type="ECO:0000259" key="12">
    <source>
        <dbReference type="PROSITE" id="PS50109"/>
    </source>
</evidence>
<protein>
    <recommendedName>
        <fullName evidence="3">histidine kinase</fullName>
        <ecNumber evidence="3">2.7.13.3</ecNumber>
    </recommendedName>
</protein>
<feature type="transmembrane region" description="Helical" evidence="11">
    <location>
        <begin position="12"/>
        <end position="34"/>
    </location>
</feature>
<comment type="caution">
    <text evidence="13">The sequence shown here is derived from an EMBL/GenBank/DDBJ whole genome shotgun (WGS) entry which is preliminary data.</text>
</comment>
<dbReference type="GO" id="GO:0016036">
    <property type="term" value="P:cellular response to phosphate starvation"/>
    <property type="evidence" value="ECO:0007669"/>
    <property type="project" value="TreeGrafter"/>
</dbReference>
<evidence type="ECO:0000256" key="7">
    <source>
        <dbReference type="ARBA" id="ARBA00022777"/>
    </source>
</evidence>
<dbReference type="EC" id="2.7.13.3" evidence="3"/>
<evidence type="ECO:0000256" key="10">
    <source>
        <dbReference type="ARBA" id="ARBA00023136"/>
    </source>
</evidence>
<keyword evidence="9" id="KW-0902">Two-component regulatory system</keyword>
<dbReference type="Proteomes" id="UP000622687">
    <property type="component" value="Unassembled WGS sequence"/>
</dbReference>
<feature type="transmembrane region" description="Helical" evidence="11">
    <location>
        <begin position="40"/>
        <end position="60"/>
    </location>
</feature>
<evidence type="ECO:0000256" key="1">
    <source>
        <dbReference type="ARBA" id="ARBA00000085"/>
    </source>
</evidence>
<sequence>MKDTIKNFFIDKLLYIFFMLINSILITTFYSFTVGENVEIIYPFIITVFLISTALIIDLFRYYGFNKNIISIQQDENQRLKASTREQKEVSKAIEHINLKYSKKEQKLLSDYKNKIYFLSGAIHKFKNYISVIGLIIEKNKYKNGELELVLKDIEYENDNLCASLEQVLNYIKLDSFSNDFEPITINLYDELKEIINASRSTFINNDVFPILNCEEKDNCIITDRKWNKAIIEQLITNAVKYSSLKKKSKNIYFNIFKKDNNVFLAVRDEGIGIPSYDFKKIFDPFFTGENGRKIRNSTGIGLYIAREIALKLGHEIYIEESEVDIGTVFTVKYLSKL</sequence>
<keyword evidence="7 13" id="KW-0418">Kinase</keyword>
<evidence type="ECO:0000256" key="3">
    <source>
        <dbReference type="ARBA" id="ARBA00012438"/>
    </source>
</evidence>
<dbReference type="PRINTS" id="PR00344">
    <property type="entry name" value="BCTRLSENSOR"/>
</dbReference>
<organism evidence="13 14">
    <name type="scientific">Clostridium aciditolerans</name>
    <dbReference type="NCBI Taxonomy" id="339861"/>
    <lineage>
        <taxon>Bacteria</taxon>
        <taxon>Bacillati</taxon>
        <taxon>Bacillota</taxon>
        <taxon>Clostridia</taxon>
        <taxon>Eubacteriales</taxon>
        <taxon>Clostridiaceae</taxon>
        <taxon>Clostridium</taxon>
    </lineage>
</organism>
<evidence type="ECO:0000256" key="5">
    <source>
        <dbReference type="ARBA" id="ARBA00022679"/>
    </source>
</evidence>